<dbReference type="InterPro" id="IPR007863">
    <property type="entry name" value="Peptidase_M16_C"/>
</dbReference>
<dbReference type="KEGG" id="apb:SAR116_1112"/>
<evidence type="ECO:0000259" key="5">
    <source>
        <dbReference type="Pfam" id="PF00675"/>
    </source>
</evidence>
<dbReference type="AlphaFoldDB" id="D5BSV8"/>
<dbReference type="PROSITE" id="PS00143">
    <property type="entry name" value="INSULINASE"/>
    <property type="match status" value="1"/>
</dbReference>
<dbReference type="InterPro" id="IPR001431">
    <property type="entry name" value="Pept_M16_Zn_BS"/>
</dbReference>
<dbReference type="Pfam" id="PF05193">
    <property type="entry name" value="Peptidase_M16_C"/>
    <property type="match status" value="1"/>
</dbReference>
<dbReference type="PANTHER" id="PTHR11851:SF49">
    <property type="entry name" value="MITOCHONDRIAL-PROCESSING PEPTIDASE SUBUNIT ALPHA"/>
    <property type="match status" value="1"/>
</dbReference>
<keyword evidence="3" id="KW-0645">Protease</keyword>
<evidence type="ECO:0000259" key="6">
    <source>
        <dbReference type="Pfam" id="PF05193"/>
    </source>
</evidence>
<reference evidence="7 8" key="1">
    <citation type="journal article" date="2010" name="J. Bacteriol.">
        <title>Complete genome sequence of "Candidatus Puniceispirillum marinum" IMCC1322, a representative of the SAR116 clade in the Alphaproteobacteria.</title>
        <authorList>
            <person name="Oh H.M."/>
            <person name="Kwon K.K."/>
            <person name="Kang I."/>
            <person name="Kang S.G."/>
            <person name="Lee J.H."/>
            <person name="Kim S.J."/>
            <person name="Cho J.C."/>
        </authorList>
    </citation>
    <scope>NUCLEOTIDE SEQUENCE [LARGE SCALE GENOMIC DNA]</scope>
    <source>
        <strain evidence="7 8">IMCC1322</strain>
    </source>
</reference>
<sequence length="421" mass="44713">MSAAKLTTLANGLGVATRTMPHAQTISIGIWVQVGARDERDNEQGIAHMLEHMAFKGTSSRDALAIATEVEDVGGFMNAHTSREETAYYVRILPEHLDLGIDILADILTCSTLPEDEIERERGVIIQEIGQSADTPDDMVFDLFAESTHGGHTLGRPILGTVDSVSAFTQGDLAGFMKRHYGAGQMLVCAAGKIDHDDLVGRITDAIGTIKTAEHATRNRPAWQAGRSILTRELEQAHVIFGLPAPSATASDRFSLMALSTLYGGGMSSRLFQQVREKRGLCYSIFSFPTLYSDCGVFGVYAGTSADKVDEMLRVSAGELAAIAAKVTDEEVARAKAQIRANLLMSRESVAACGDALARQITLFGEPQDDGDLLDAIDAITSDAVSKVAADLIAAGDPAVALVGPTDNIMSNSQLSAALSA</sequence>
<evidence type="ECO:0000256" key="1">
    <source>
        <dbReference type="ARBA" id="ARBA00001947"/>
    </source>
</evidence>
<comment type="cofactor">
    <cofactor evidence="1">
        <name>Zn(2+)</name>
        <dbReference type="ChEBI" id="CHEBI:29105"/>
    </cofactor>
</comment>
<protein>
    <submittedName>
        <fullName evidence="7">Peptidase M16 domain protein</fullName>
        <ecNumber evidence="7">3.4.24.64</ecNumber>
    </submittedName>
</protein>
<dbReference type="RefSeq" id="WP_013045984.1">
    <property type="nucleotide sequence ID" value="NC_014010.1"/>
</dbReference>
<dbReference type="SUPFAM" id="SSF63411">
    <property type="entry name" value="LuxS/MPP-like metallohydrolase"/>
    <property type="match status" value="2"/>
</dbReference>
<feature type="domain" description="Peptidase M16 C-terminal" evidence="6">
    <location>
        <begin position="168"/>
        <end position="338"/>
    </location>
</feature>
<dbReference type="Proteomes" id="UP000007460">
    <property type="component" value="Chromosome"/>
</dbReference>
<dbReference type="Pfam" id="PF00675">
    <property type="entry name" value="Peptidase_M16"/>
    <property type="match status" value="1"/>
</dbReference>
<dbReference type="STRING" id="488538.SAR116_1112"/>
<evidence type="ECO:0000256" key="3">
    <source>
        <dbReference type="ARBA" id="ARBA00023049"/>
    </source>
</evidence>
<comment type="similarity">
    <text evidence="2 4">Belongs to the peptidase M16 family.</text>
</comment>
<dbReference type="GO" id="GO:0046872">
    <property type="term" value="F:metal ion binding"/>
    <property type="evidence" value="ECO:0007669"/>
    <property type="project" value="InterPro"/>
</dbReference>
<dbReference type="GO" id="GO:0006508">
    <property type="term" value="P:proteolysis"/>
    <property type="evidence" value="ECO:0007669"/>
    <property type="project" value="InterPro"/>
</dbReference>
<dbReference type="EC" id="3.4.24.64" evidence="7"/>
<dbReference type="InterPro" id="IPR011765">
    <property type="entry name" value="Pept_M16_N"/>
</dbReference>
<name>D5BSV8_PUNMI</name>
<dbReference type="FunFam" id="3.30.830.10:FF:000008">
    <property type="entry name" value="Mitochondrial-processing peptidase subunit beta"/>
    <property type="match status" value="1"/>
</dbReference>
<organism evidence="7 8">
    <name type="scientific">Puniceispirillum marinum (strain IMCC1322)</name>
    <dbReference type="NCBI Taxonomy" id="488538"/>
    <lineage>
        <taxon>Bacteria</taxon>
        <taxon>Pseudomonadati</taxon>
        <taxon>Pseudomonadota</taxon>
        <taxon>Alphaproteobacteria</taxon>
        <taxon>Candidatus Puniceispirillales</taxon>
        <taxon>Candidatus Puniceispirillaceae</taxon>
        <taxon>Candidatus Puniceispirillum</taxon>
    </lineage>
</organism>
<evidence type="ECO:0000313" key="7">
    <source>
        <dbReference type="EMBL" id="ADE39355.1"/>
    </source>
</evidence>
<keyword evidence="8" id="KW-1185">Reference proteome</keyword>
<gene>
    <name evidence="7" type="ordered locus">SAR116_1112</name>
</gene>
<keyword evidence="3" id="KW-0482">Metalloprotease</keyword>
<dbReference type="GO" id="GO:0004222">
    <property type="term" value="F:metalloendopeptidase activity"/>
    <property type="evidence" value="ECO:0007669"/>
    <property type="project" value="UniProtKB-EC"/>
</dbReference>
<dbReference type="eggNOG" id="COG0612">
    <property type="taxonomic scope" value="Bacteria"/>
</dbReference>
<dbReference type="EMBL" id="CP001751">
    <property type="protein sequence ID" value="ADE39355.1"/>
    <property type="molecule type" value="Genomic_DNA"/>
</dbReference>
<evidence type="ECO:0000256" key="2">
    <source>
        <dbReference type="ARBA" id="ARBA00007261"/>
    </source>
</evidence>
<dbReference type="PANTHER" id="PTHR11851">
    <property type="entry name" value="METALLOPROTEASE"/>
    <property type="match status" value="1"/>
</dbReference>
<proteinExistence type="inferred from homology"/>
<feature type="domain" description="Peptidase M16 N-terminal" evidence="5">
    <location>
        <begin position="15"/>
        <end position="161"/>
    </location>
</feature>
<dbReference type="InterPro" id="IPR011249">
    <property type="entry name" value="Metalloenz_LuxS/M16"/>
</dbReference>
<dbReference type="InterPro" id="IPR050361">
    <property type="entry name" value="MPP/UQCRC_Complex"/>
</dbReference>
<dbReference type="Gene3D" id="3.30.830.10">
    <property type="entry name" value="Metalloenzyme, LuxS/M16 peptidase-like"/>
    <property type="match status" value="2"/>
</dbReference>
<keyword evidence="7" id="KW-0378">Hydrolase</keyword>
<accession>D5BSV8</accession>
<dbReference type="HOGENOM" id="CLU_009902_3_0_5"/>
<evidence type="ECO:0000313" key="8">
    <source>
        <dbReference type="Proteomes" id="UP000007460"/>
    </source>
</evidence>
<evidence type="ECO:0000256" key="4">
    <source>
        <dbReference type="RuleBase" id="RU004447"/>
    </source>
</evidence>
<dbReference type="OrthoDB" id="9811314at2"/>